<keyword evidence="4 9" id="KW-0812">Transmembrane</keyword>
<keyword evidence="5 9" id="KW-1133">Transmembrane helix</keyword>
<dbReference type="OrthoDB" id="9810350at2"/>
<evidence type="ECO:0000256" key="7">
    <source>
        <dbReference type="ARBA" id="ARBA00023136"/>
    </source>
</evidence>
<comment type="subcellular location">
    <subcellularLocation>
        <location evidence="9">Cell membrane</location>
        <topology evidence="9">Multi-pass membrane protein</topology>
    </subcellularLocation>
    <subcellularLocation>
        <location evidence="1">Membrane</location>
        <topology evidence="1">Multi-pass membrane protein</topology>
    </subcellularLocation>
</comment>
<comment type="function">
    <text evidence="9">Channel that opens in response to stretch forces in the membrane lipid bilayer. May participate in the regulation of osmotic pressure changes within the cell.</text>
</comment>
<gene>
    <name evidence="9" type="primary">mscL</name>
    <name evidence="10" type="ORF">N783_19275</name>
</gene>
<evidence type="ECO:0000256" key="5">
    <source>
        <dbReference type="ARBA" id="ARBA00022989"/>
    </source>
</evidence>
<dbReference type="GO" id="GO:0008381">
    <property type="term" value="F:mechanosensitive monoatomic ion channel activity"/>
    <property type="evidence" value="ECO:0007669"/>
    <property type="project" value="UniProtKB-UniRule"/>
</dbReference>
<evidence type="ECO:0000256" key="4">
    <source>
        <dbReference type="ARBA" id="ARBA00022692"/>
    </source>
</evidence>
<comment type="similarity">
    <text evidence="9">Belongs to the MscL family.</text>
</comment>
<dbReference type="RefSeq" id="WP_036843158.1">
    <property type="nucleotide sequence ID" value="NZ_AVPF01000068.1"/>
</dbReference>
<name>A0A0A5FTI6_9BACI</name>
<dbReference type="PANTHER" id="PTHR30266">
    <property type="entry name" value="MECHANOSENSITIVE CHANNEL MSCL"/>
    <property type="match status" value="1"/>
</dbReference>
<keyword evidence="6 9" id="KW-0406">Ion transport</keyword>
<organism evidence="10 11">
    <name type="scientific">Pontibacillus marinus BH030004 = DSM 16465</name>
    <dbReference type="NCBI Taxonomy" id="1385511"/>
    <lineage>
        <taxon>Bacteria</taxon>
        <taxon>Bacillati</taxon>
        <taxon>Bacillota</taxon>
        <taxon>Bacilli</taxon>
        <taxon>Bacillales</taxon>
        <taxon>Bacillaceae</taxon>
        <taxon>Pontibacillus</taxon>
    </lineage>
</organism>
<evidence type="ECO:0000256" key="1">
    <source>
        <dbReference type="ARBA" id="ARBA00004141"/>
    </source>
</evidence>
<evidence type="ECO:0000256" key="9">
    <source>
        <dbReference type="HAMAP-Rule" id="MF_00115"/>
    </source>
</evidence>
<dbReference type="eggNOG" id="COG1970">
    <property type="taxonomic scope" value="Bacteria"/>
</dbReference>
<keyword evidence="11" id="KW-1185">Reference proteome</keyword>
<protein>
    <recommendedName>
        <fullName evidence="9">Large-conductance mechanosensitive channel</fullName>
    </recommendedName>
</protein>
<dbReference type="GO" id="GO:0005886">
    <property type="term" value="C:plasma membrane"/>
    <property type="evidence" value="ECO:0007669"/>
    <property type="project" value="UniProtKB-SubCell"/>
</dbReference>
<dbReference type="Gene3D" id="1.10.1200.120">
    <property type="entry name" value="Large-conductance mechanosensitive channel, MscL, domain 1"/>
    <property type="match status" value="1"/>
</dbReference>
<comment type="caution">
    <text evidence="10">The sequence shown here is derived from an EMBL/GenBank/DDBJ whole genome shotgun (WGS) entry which is preliminary data.</text>
</comment>
<evidence type="ECO:0000256" key="8">
    <source>
        <dbReference type="ARBA" id="ARBA00023303"/>
    </source>
</evidence>
<dbReference type="InterPro" id="IPR036019">
    <property type="entry name" value="MscL_channel"/>
</dbReference>
<dbReference type="InterPro" id="IPR037673">
    <property type="entry name" value="MSC/AndL"/>
</dbReference>
<dbReference type="Proteomes" id="UP000030403">
    <property type="component" value="Unassembled WGS sequence"/>
</dbReference>
<proteinExistence type="inferred from homology"/>
<reference evidence="10 11" key="1">
    <citation type="submission" date="2013-08" db="EMBL/GenBank/DDBJ databases">
        <authorList>
            <person name="Huang J."/>
            <person name="Wang G."/>
        </authorList>
    </citation>
    <scope>NUCLEOTIDE SEQUENCE [LARGE SCALE GENOMIC DNA]</scope>
    <source>
        <strain evidence="10 11">BH030004</strain>
    </source>
</reference>
<dbReference type="InterPro" id="IPR001185">
    <property type="entry name" value="MS_channel"/>
</dbReference>
<keyword evidence="2 9" id="KW-0813">Transport</keyword>
<sequence length="140" mass="15776">MWKEFKAFAVKGNVFDLAIAVIIGAAFSKIVDSLVNDIIMPSAGLLLGGVNLKDLSFSIHEVTIQYGAFLQSMVDFFIIAFGIFMFLKVIFKLRGKSKSFQFQEETTDQILGEIRDIVKDSHQTKKQNADKRPEIKLKVK</sequence>
<dbReference type="PRINTS" id="PR01264">
    <property type="entry name" value="MECHCHANNEL"/>
</dbReference>
<feature type="transmembrane region" description="Helical" evidence="9">
    <location>
        <begin position="68"/>
        <end position="91"/>
    </location>
</feature>
<dbReference type="AlphaFoldDB" id="A0A0A5FTI6"/>
<evidence type="ECO:0000313" key="10">
    <source>
        <dbReference type="EMBL" id="KGX84066.1"/>
    </source>
</evidence>
<dbReference type="SUPFAM" id="SSF81330">
    <property type="entry name" value="Gated mechanosensitive channel"/>
    <property type="match status" value="1"/>
</dbReference>
<evidence type="ECO:0000256" key="2">
    <source>
        <dbReference type="ARBA" id="ARBA00022448"/>
    </source>
</evidence>
<evidence type="ECO:0000256" key="3">
    <source>
        <dbReference type="ARBA" id="ARBA00022475"/>
    </source>
</evidence>
<dbReference type="HAMAP" id="MF_00115">
    <property type="entry name" value="MscL"/>
    <property type="match status" value="1"/>
</dbReference>
<accession>A0A0A5FTI6</accession>
<dbReference type="EMBL" id="AVPF01000068">
    <property type="protein sequence ID" value="KGX84066.1"/>
    <property type="molecule type" value="Genomic_DNA"/>
</dbReference>
<dbReference type="Pfam" id="PF01741">
    <property type="entry name" value="MscL"/>
    <property type="match status" value="1"/>
</dbReference>
<feature type="transmembrane region" description="Helical" evidence="9">
    <location>
        <begin position="12"/>
        <end position="31"/>
    </location>
</feature>
<evidence type="ECO:0000256" key="6">
    <source>
        <dbReference type="ARBA" id="ARBA00023065"/>
    </source>
</evidence>
<keyword evidence="8 9" id="KW-0407">Ion channel</keyword>
<keyword evidence="7 9" id="KW-0472">Membrane</keyword>
<evidence type="ECO:0000313" key="11">
    <source>
        <dbReference type="Proteomes" id="UP000030403"/>
    </source>
</evidence>
<comment type="subunit">
    <text evidence="9">Homopentamer.</text>
</comment>
<dbReference type="NCBIfam" id="TIGR00220">
    <property type="entry name" value="mscL"/>
    <property type="match status" value="1"/>
</dbReference>
<dbReference type="STRING" id="1385511.GCA_000425225_00912"/>
<keyword evidence="3 9" id="KW-1003">Cell membrane</keyword>
<dbReference type="PANTHER" id="PTHR30266:SF2">
    <property type="entry name" value="LARGE-CONDUCTANCE MECHANOSENSITIVE CHANNEL"/>
    <property type="match status" value="1"/>
</dbReference>